<reference evidence="4" key="1">
    <citation type="journal article" date="2013" name="Science">
        <title>Horizontal transfer of entire genomes via mitochondrial fusion in the angiosperm Amborella.</title>
        <authorList>
            <person name="Rice D.W."/>
            <person name="Alverson A.J."/>
            <person name="Richardson A.O."/>
            <person name="Young G.J."/>
            <person name="Sanchez-Puerta M.V."/>
            <person name="Munzinger J."/>
            <person name="Barry K."/>
            <person name="Boore J.L."/>
            <person name="Zhang Y."/>
            <person name="dePamphilis C.W."/>
            <person name="Knox E.B."/>
            <person name="Palmer J.D."/>
        </authorList>
    </citation>
    <scope>NUCLEOTIDE SEQUENCE</scope>
</reference>
<dbReference type="InterPro" id="IPR044955">
    <property type="entry name" value="CCMFC"/>
</dbReference>
<dbReference type="PANTHER" id="PTHR36010:SF1">
    <property type="entry name" value="CYTOCHROME C BIOGENESIS CCMF C-TERMINAL-LIKE MITOCHONDRIAL PROTEIN-RELATED"/>
    <property type="match status" value="1"/>
</dbReference>
<proteinExistence type="evidence at transcript level"/>
<name>V9VI75_AMBTC</name>
<protein>
    <submittedName>
        <fullName evidence="4">Cytochrome c biogenesis FC</fullName>
    </submittedName>
</protein>
<evidence type="ECO:0000256" key="1">
    <source>
        <dbReference type="SAM" id="MobiDB-lite"/>
    </source>
</evidence>
<dbReference type="Pfam" id="PF16327">
    <property type="entry name" value="CcmF_C"/>
    <property type="match status" value="2"/>
</dbReference>
<dbReference type="EMBL" id="KF798319">
    <property type="protein sequence ID" value="AHC94277.1"/>
    <property type="molecule type" value="mRNA"/>
</dbReference>
<feature type="transmembrane region" description="Helical" evidence="2">
    <location>
        <begin position="38"/>
        <end position="58"/>
    </location>
</feature>
<keyword evidence="2" id="KW-0472">Membrane</keyword>
<feature type="compositionally biased region" description="Basic and acidic residues" evidence="1">
    <location>
        <begin position="163"/>
        <end position="177"/>
    </location>
</feature>
<organism evidence="4">
    <name type="scientific">Amborella trichopoda</name>
    <dbReference type="NCBI Taxonomy" id="13333"/>
    <lineage>
        <taxon>Eukaryota</taxon>
        <taxon>Viridiplantae</taxon>
        <taxon>Streptophyta</taxon>
        <taxon>Embryophyta</taxon>
        <taxon>Tracheophyta</taxon>
        <taxon>Spermatophyta</taxon>
        <taxon>Magnoliopsida</taxon>
        <taxon>Amborellales</taxon>
        <taxon>Amborellaceae</taxon>
        <taxon>Amborella</taxon>
    </lineage>
</organism>
<feature type="transmembrane region" description="Helical" evidence="2">
    <location>
        <begin position="403"/>
        <end position="425"/>
    </location>
</feature>
<evidence type="ECO:0000259" key="3">
    <source>
        <dbReference type="Pfam" id="PF16327"/>
    </source>
</evidence>
<feature type="transmembrane region" description="Helical" evidence="2">
    <location>
        <begin position="96"/>
        <end position="113"/>
    </location>
</feature>
<dbReference type="AlphaFoldDB" id="V9VI75"/>
<dbReference type="InterPro" id="IPR032523">
    <property type="entry name" value="CcmF_C"/>
</dbReference>
<evidence type="ECO:0000313" key="4">
    <source>
        <dbReference type="EMBL" id="AHC94277.1"/>
    </source>
</evidence>
<feature type="domain" description="Cytochrome c-type biogenesis protein CcmF C-terminal" evidence="3">
    <location>
        <begin position="354"/>
        <end position="425"/>
    </location>
</feature>
<keyword evidence="4" id="KW-0496">Mitochondrion</keyword>
<keyword evidence="2" id="KW-0812">Transmembrane</keyword>
<sequence length="436" mass="49694">MVQLKNFFFFITFMVVLCGTAAPVLLEFVIRDVSIGAPFFNGTIIPILISLFSFLAYIHSRRFIRSMDGAKSGVLVRASRPILLPDIIKRSSSARNALFCFVPVLNFFLLEFMGDLSNLESFCGVLCLLFFCTFFFFLPRDRSAKRERARRRKGQRLRPNGNEQRRNDKMRCPGPPHLERRGEGFGPVAFPVPPSLGGACVGGGVPPEIGLEALALPTSRLLMAVGHDYYQKALMKMNISHGGVCIFIMGVLLSNTKKIQFTQRLPLGSELRMGKERCCLRGLDHLHGPTFHSICGNLMIYKPSLTNDWLMFEHDESLRADLLPIHFPASYENGKLDYFLHRWMKNRFHKNLWLTMFPEKRYSRETTSTTEVAIHTNLFTDLYASIVTGSFGRGGWYTTIMKLPFLFCIWIGFLLASLGGLRSLLRQLQKEKLHWN</sequence>
<dbReference type="GO" id="GO:0017004">
    <property type="term" value="P:cytochrome complex assembly"/>
    <property type="evidence" value="ECO:0007669"/>
    <property type="project" value="InterPro"/>
</dbReference>
<feature type="transmembrane region" description="Helical" evidence="2">
    <location>
        <begin position="119"/>
        <end position="138"/>
    </location>
</feature>
<dbReference type="EMBL" id="KF754803">
    <property type="protein sequence ID" value="AHA47132.1"/>
    <property type="molecule type" value="Genomic_DNA"/>
</dbReference>
<feature type="compositionally biased region" description="Basic residues" evidence="1">
    <location>
        <begin position="147"/>
        <end position="156"/>
    </location>
</feature>
<feature type="domain" description="Cytochrome c-type biogenesis protein CcmF C-terminal" evidence="3">
    <location>
        <begin position="4"/>
        <end position="57"/>
    </location>
</feature>
<evidence type="ECO:0000256" key="2">
    <source>
        <dbReference type="SAM" id="Phobius"/>
    </source>
</evidence>
<feature type="region of interest" description="Disordered" evidence="1">
    <location>
        <begin position="147"/>
        <end position="177"/>
    </location>
</feature>
<accession>V9VI75</accession>
<dbReference type="PANTHER" id="PTHR36010">
    <property type="entry name" value="CYTOCHROME C BIOGENESIS CCMF C-TERMINAL-LIKE MITOCHONDRIAL PROTEIN-RELATED"/>
    <property type="match status" value="1"/>
</dbReference>
<gene>
    <name evidence="4" type="primary">ccmFC</name>
</gene>
<keyword evidence="2" id="KW-1133">Transmembrane helix</keyword>
<feature type="transmembrane region" description="Helical" evidence="2">
    <location>
        <begin position="7"/>
        <end position="26"/>
    </location>
</feature>
<geneLocation type="mitochondrion" evidence="4"/>